<dbReference type="PANTHER" id="PTHR41299:SF1">
    <property type="entry name" value="THIAMINE PYROPHOSPHOKINASE"/>
    <property type="match status" value="1"/>
</dbReference>
<dbReference type="Pfam" id="PF04265">
    <property type="entry name" value="TPK_B1_binding"/>
    <property type="match status" value="1"/>
</dbReference>
<evidence type="ECO:0000313" key="7">
    <source>
        <dbReference type="EMBL" id="GAP41825.1"/>
    </source>
</evidence>
<dbReference type="GO" id="GO:0030975">
    <property type="term" value="F:thiamine binding"/>
    <property type="evidence" value="ECO:0007669"/>
    <property type="project" value="InterPro"/>
</dbReference>
<name>A0A0S7BWE3_9CHLR</name>
<dbReference type="CDD" id="cd07995">
    <property type="entry name" value="TPK"/>
    <property type="match status" value="1"/>
</dbReference>
<evidence type="ECO:0000256" key="1">
    <source>
        <dbReference type="ARBA" id="ARBA00022679"/>
    </source>
</evidence>
<dbReference type="SUPFAM" id="SSF63862">
    <property type="entry name" value="Thiamin pyrophosphokinase, substrate-binding domain"/>
    <property type="match status" value="1"/>
</dbReference>
<dbReference type="PATRIC" id="fig|1678840.3.peg.3359"/>
<sequence>MTLINHSICYIIGASTIDEIKINKEKQDFVIAVDAGYSHLEKMGIQADLVVGDFDSLMRIPDHPHVLQFPVEKDDTDTMIAVREGLNRGYRQFVFFGCLGNRLDHTYANFQILCFLAENGASGYLLGEGFAVSAIQNRAIVFPDRMKGILSIFCAGSAAEGVNLTGLKYELHQYHLSNTIPIGVSNEFIGKKSVVSVDNGFLLLMWTEEIDSLIFRLKNPD</sequence>
<dbReference type="InterPro" id="IPR007371">
    <property type="entry name" value="TPK_catalytic"/>
</dbReference>
<dbReference type="GO" id="GO:0004788">
    <property type="term" value="F:thiamine diphosphokinase activity"/>
    <property type="evidence" value="ECO:0007669"/>
    <property type="project" value="UniProtKB-UniRule"/>
</dbReference>
<dbReference type="SUPFAM" id="SSF63999">
    <property type="entry name" value="Thiamin pyrophosphokinase, catalytic domain"/>
    <property type="match status" value="1"/>
</dbReference>
<dbReference type="GO" id="GO:0009229">
    <property type="term" value="P:thiamine diphosphate biosynthetic process"/>
    <property type="evidence" value="ECO:0007669"/>
    <property type="project" value="InterPro"/>
</dbReference>
<evidence type="ECO:0000313" key="8">
    <source>
        <dbReference type="Proteomes" id="UP000053370"/>
    </source>
</evidence>
<dbReference type="InterPro" id="IPR007373">
    <property type="entry name" value="Thiamin_PyroPKinase_B1-bd"/>
</dbReference>
<dbReference type="STRING" id="1678840.ATC1_131821"/>
<dbReference type="InterPro" id="IPR036371">
    <property type="entry name" value="TPK_B1-bd_sf"/>
</dbReference>
<dbReference type="InterPro" id="IPR006282">
    <property type="entry name" value="Thi_PPkinase"/>
</dbReference>
<organism evidence="7">
    <name type="scientific">Flexilinea flocculi</name>
    <dbReference type="NCBI Taxonomy" id="1678840"/>
    <lineage>
        <taxon>Bacteria</taxon>
        <taxon>Bacillati</taxon>
        <taxon>Chloroflexota</taxon>
        <taxon>Anaerolineae</taxon>
        <taxon>Anaerolineales</taxon>
        <taxon>Anaerolineaceae</taxon>
        <taxon>Flexilinea</taxon>
    </lineage>
</organism>
<proteinExistence type="predicted"/>
<dbReference type="RefSeq" id="WP_201777299.1">
    <property type="nucleotide sequence ID" value="NZ_DF968181.1"/>
</dbReference>
<dbReference type="SMART" id="SM00983">
    <property type="entry name" value="TPK_B1_binding"/>
    <property type="match status" value="1"/>
</dbReference>
<keyword evidence="3 7" id="KW-0418">Kinase</keyword>
<keyword evidence="8" id="KW-1185">Reference proteome</keyword>
<keyword evidence="2" id="KW-0547">Nucleotide-binding</keyword>
<dbReference type="GO" id="GO:0016301">
    <property type="term" value="F:kinase activity"/>
    <property type="evidence" value="ECO:0007669"/>
    <property type="project" value="UniProtKB-KW"/>
</dbReference>
<protein>
    <recommendedName>
        <fullName evidence="5">Thiamine diphosphokinase</fullName>
        <ecNumber evidence="5">2.7.6.2</ecNumber>
    </recommendedName>
</protein>
<accession>A0A0S7BWE3</accession>
<dbReference type="GO" id="GO:0005524">
    <property type="term" value="F:ATP binding"/>
    <property type="evidence" value="ECO:0007669"/>
    <property type="project" value="UniProtKB-KW"/>
</dbReference>
<feature type="domain" description="Thiamin pyrophosphokinase thiamin-binding" evidence="6">
    <location>
        <begin position="137"/>
        <end position="203"/>
    </location>
</feature>
<keyword evidence="4" id="KW-0067">ATP-binding</keyword>
<evidence type="ECO:0000256" key="3">
    <source>
        <dbReference type="ARBA" id="ARBA00022777"/>
    </source>
</evidence>
<dbReference type="AlphaFoldDB" id="A0A0S7BWE3"/>
<evidence type="ECO:0000259" key="6">
    <source>
        <dbReference type="SMART" id="SM00983"/>
    </source>
</evidence>
<dbReference type="EC" id="2.7.6.2" evidence="5"/>
<dbReference type="Gene3D" id="3.40.50.10240">
    <property type="entry name" value="Thiamin pyrophosphokinase, catalytic domain"/>
    <property type="match status" value="1"/>
</dbReference>
<dbReference type="GO" id="GO:0006772">
    <property type="term" value="P:thiamine metabolic process"/>
    <property type="evidence" value="ECO:0007669"/>
    <property type="project" value="UniProtKB-UniRule"/>
</dbReference>
<reference evidence="7" key="1">
    <citation type="journal article" date="2015" name="Genome Announc.">
        <title>Draft Genome Sequence of Anaerolineae Strain TC1, a Novel Isolate from a Methanogenic Wastewater Treatment System.</title>
        <authorList>
            <person name="Matsuura N."/>
            <person name="Tourlousse D.M."/>
            <person name="Sun L."/>
            <person name="Toyonaga M."/>
            <person name="Kuroda K."/>
            <person name="Ohashi A."/>
            <person name="Cruz R."/>
            <person name="Yamaguchi T."/>
            <person name="Sekiguchi Y."/>
        </authorList>
    </citation>
    <scope>NUCLEOTIDE SEQUENCE [LARGE SCALE GENOMIC DNA]</scope>
    <source>
        <strain evidence="7">TC1</strain>
    </source>
</reference>
<evidence type="ECO:0000256" key="4">
    <source>
        <dbReference type="ARBA" id="ARBA00022840"/>
    </source>
</evidence>
<evidence type="ECO:0000256" key="2">
    <source>
        <dbReference type="ARBA" id="ARBA00022741"/>
    </source>
</evidence>
<evidence type="ECO:0000256" key="5">
    <source>
        <dbReference type="NCBIfam" id="TIGR01378"/>
    </source>
</evidence>
<keyword evidence="1" id="KW-0808">Transferase</keyword>
<dbReference type="Proteomes" id="UP000053370">
    <property type="component" value="Unassembled WGS sequence"/>
</dbReference>
<dbReference type="PANTHER" id="PTHR41299">
    <property type="entry name" value="THIAMINE PYROPHOSPHOKINASE"/>
    <property type="match status" value="1"/>
</dbReference>
<dbReference type="Pfam" id="PF04263">
    <property type="entry name" value="TPK_catalytic"/>
    <property type="match status" value="1"/>
</dbReference>
<gene>
    <name evidence="7" type="ORF">ATC1_131821</name>
</gene>
<dbReference type="EMBL" id="DF968181">
    <property type="protein sequence ID" value="GAP41825.1"/>
    <property type="molecule type" value="Genomic_DNA"/>
</dbReference>
<dbReference type="InterPro" id="IPR053149">
    <property type="entry name" value="TPK"/>
</dbReference>
<dbReference type="InterPro" id="IPR036759">
    <property type="entry name" value="TPK_catalytic_sf"/>
</dbReference>
<dbReference type="NCBIfam" id="TIGR01378">
    <property type="entry name" value="thi_PPkinase"/>
    <property type="match status" value="1"/>
</dbReference>